<feature type="compositionally biased region" description="Basic and acidic residues" evidence="1">
    <location>
        <begin position="78"/>
        <end position="90"/>
    </location>
</feature>
<evidence type="ECO:0000256" key="1">
    <source>
        <dbReference type="SAM" id="MobiDB-lite"/>
    </source>
</evidence>
<dbReference type="EMBL" id="LR824016">
    <property type="protein sequence ID" value="CAH0584288.1"/>
    <property type="molecule type" value="Genomic_DNA"/>
</dbReference>
<sequence length="100" mass="11525">MSSVGAGWCYGIFLDAYTYSTNYLLFSITIIIASILFLWIYEKPQFYKLIFKRSKHSVIVSSTQSEEALENYNASLLDHETTNNQEEKKTIQLPDSESCH</sequence>
<dbReference type="OrthoDB" id="7307596at2759"/>
<evidence type="ECO:0000313" key="4">
    <source>
        <dbReference type="Proteomes" id="UP001154114"/>
    </source>
</evidence>
<keyword evidence="2" id="KW-1133">Transmembrane helix</keyword>
<keyword evidence="2" id="KW-0472">Membrane</keyword>
<keyword evidence="2" id="KW-0812">Transmembrane</keyword>
<feature type="region of interest" description="Disordered" evidence="1">
    <location>
        <begin position="78"/>
        <end position="100"/>
    </location>
</feature>
<proteinExistence type="predicted"/>
<accession>A0A9P0FU84</accession>
<evidence type="ECO:0000313" key="3">
    <source>
        <dbReference type="EMBL" id="CAH0584288.1"/>
    </source>
</evidence>
<evidence type="ECO:0000256" key="2">
    <source>
        <dbReference type="SAM" id="Phobius"/>
    </source>
</evidence>
<dbReference type="AlphaFoldDB" id="A0A9P0FU84"/>
<protein>
    <submittedName>
        <fullName evidence="3">Uncharacterized protein</fullName>
    </submittedName>
</protein>
<reference evidence="3" key="1">
    <citation type="submission" date="2021-12" db="EMBL/GenBank/DDBJ databases">
        <authorList>
            <person name="King R."/>
        </authorList>
    </citation>
    <scope>NUCLEOTIDE SEQUENCE</scope>
</reference>
<organism evidence="3 4">
    <name type="scientific">Chrysodeixis includens</name>
    <name type="common">Soybean looper</name>
    <name type="synonym">Pseudoplusia includens</name>
    <dbReference type="NCBI Taxonomy" id="689277"/>
    <lineage>
        <taxon>Eukaryota</taxon>
        <taxon>Metazoa</taxon>
        <taxon>Ecdysozoa</taxon>
        <taxon>Arthropoda</taxon>
        <taxon>Hexapoda</taxon>
        <taxon>Insecta</taxon>
        <taxon>Pterygota</taxon>
        <taxon>Neoptera</taxon>
        <taxon>Endopterygota</taxon>
        <taxon>Lepidoptera</taxon>
        <taxon>Glossata</taxon>
        <taxon>Ditrysia</taxon>
        <taxon>Noctuoidea</taxon>
        <taxon>Noctuidae</taxon>
        <taxon>Plusiinae</taxon>
        <taxon>Chrysodeixis</taxon>
    </lineage>
</organism>
<name>A0A9P0FU84_CHRIL</name>
<dbReference type="Proteomes" id="UP001154114">
    <property type="component" value="Chromosome 13"/>
</dbReference>
<keyword evidence="4" id="KW-1185">Reference proteome</keyword>
<feature type="transmembrane region" description="Helical" evidence="2">
    <location>
        <begin position="23"/>
        <end position="41"/>
    </location>
</feature>
<gene>
    <name evidence="3" type="ORF">CINC_LOCUS2499</name>
</gene>